<gene>
    <name evidence="1" type="primary">ORF22411</name>
</gene>
<evidence type="ECO:0000313" key="1">
    <source>
        <dbReference type="EMBL" id="CEK54281.1"/>
    </source>
</evidence>
<protein>
    <submittedName>
        <fullName evidence="1">Uncharacterized protein</fullName>
    </submittedName>
</protein>
<accession>A0A0B6YES1</accession>
<dbReference type="AlphaFoldDB" id="A0A0B6YES1"/>
<organism evidence="1">
    <name type="scientific">Arion vulgaris</name>
    <dbReference type="NCBI Taxonomy" id="1028688"/>
    <lineage>
        <taxon>Eukaryota</taxon>
        <taxon>Metazoa</taxon>
        <taxon>Spiralia</taxon>
        <taxon>Lophotrochozoa</taxon>
        <taxon>Mollusca</taxon>
        <taxon>Gastropoda</taxon>
        <taxon>Heterobranchia</taxon>
        <taxon>Euthyneura</taxon>
        <taxon>Panpulmonata</taxon>
        <taxon>Eupulmonata</taxon>
        <taxon>Stylommatophora</taxon>
        <taxon>Helicina</taxon>
        <taxon>Arionoidea</taxon>
        <taxon>Arionidae</taxon>
        <taxon>Arion</taxon>
    </lineage>
</organism>
<reference evidence="1" key="1">
    <citation type="submission" date="2014-12" db="EMBL/GenBank/DDBJ databases">
        <title>Insight into the proteome of Arion vulgaris.</title>
        <authorList>
            <person name="Aradska J."/>
            <person name="Bulat T."/>
            <person name="Smidak R."/>
            <person name="Sarate P."/>
            <person name="Gangsoo J."/>
            <person name="Sialana F."/>
            <person name="Bilban M."/>
            <person name="Lubec G."/>
        </authorList>
    </citation>
    <scope>NUCLEOTIDE SEQUENCE</scope>
    <source>
        <tissue evidence="1">Skin</tissue>
    </source>
</reference>
<dbReference type="EMBL" id="HACG01007416">
    <property type="protein sequence ID" value="CEK54281.1"/>
    <property type="molecule type" value="Transcribed_RNA"/>
</dbReference>
<sequence length="50" mass="5767">DADQLAQNREVFLPGLLSWKPSSGRDDLLDDDEFVFVSRFLQSAILEEHF</sequence>
<proteinExistence type="predicted"/>
<feature type="non-terminal residue" evidence="1">
    <location>
        <position position="1"/>
    </location>
</feature>
<name>A0A0B6YES1_9EUPU</name>